<feature type="transmembrane region" description="Helical" evidence="13">
    <location>
        <begin position="346"/>
        <end position="370"/>
    </location>
</feature>
<keyword evidence="10 11" id="KW-0472">Membrane</keyword>
<reference evidence="16 17" key="1">
    <citation type="journal article" date="2014" name="Nat. Commun.">
        <title>Molecular traces of alternative social organization in a termite genome.</title>
        <authorList>
            <person name="Terrapon N."/>
            <person name="Li C."/>
            <person name="Robertson H.M."/>
            <person name="Ji L."/>
            <person name="Meng X."/>
            <person name="Booth W."/>
            <person name="Chen Z."/>
            <person name="Childers C.P."/>
            <person name="Glastad K.M."/>
            <person name="Gokhale K."/>
            <person name="Gowin J."/>
            <person name="Gronenberg W."/>
            <person name="Hermansen R.A."/>
            <person name="Hu H."/>
            <person name="Hunt B.G."/>
            <person name="Huylmans A.K."/>
            <person name="Khalil S.M."/>
            <person name="Mitchell R.D."/>
            <person name="Munoz-Torres M.C."/>
            <person name="Mustard J.A."/>
            <person name="Pan H."/>
            <person name="Reese J.T."/>
            <person name="Scharf M.E."/>
            <person name="Sun F."/>
            <person name="Vogel H."/>
            <person name="Xiao J."/>
            <person name="Yang W."/>
            <person name="Yang Z."/>
            <person name="Yang Z."/>
            <person name="Zhou J."/>
            <person name="Zhu J."/>
            <person name="Brent C.S."/>
            <person name="Elsik C.G."/>
            <person name="Goodisman M.A."/>
            <person name="Liberles D.A."/>
            <person name="Roe R.M."/>
            <person name="Vargo E.L."/>
            <person name="Vilcinskas A."/>
            <person name="Wang J."/>
            <person name="Bornberg-Bauer E."/>
            <person name="Korb J."/>
            <person name="Zhang G."/>
            <person name="Liebig J."/>
        </authorList>
    </citation>
    <scope>NUCLEOTIDE SEQUENCE [LARGE SCALE GENOMIC DNA]</scope>
    <source>
        <tissue evidence="16">Whole organism</tissue>
    </source>
</reference>
<feature type="compositionally biased region" description="Basic and acidic residues" evidence="12">
    <location>
        <begin position="987"/>
        <end position="1008"/>
    </location>
</feature>
<evidence type="ECO:0000256" key="5">
    <source>
        <dbReference type="ARBA" id="ARBA00022692"/>
    </source>
</evidence>
<dbReference type="InterPro" id="IPR002550">
    <property type="entry name" value="CNNM"/>
</dbReference>
<feature type="transmembrane region" description="Helical" evidence="13">
    <location>
        <begin position="431"/>
        <end position="449"/>
    </location>
</feature>
<evidence type="ECO:0000313" key="17">
    <source>
        <dbReference type="Proteomes" id="UP000027135"/>
    </source>
</evidence>
<feature type="region of interest" description="Disordered" evidence="12">
    <location>
        <begin position="947"/>
        <end position="1008"/>
    </location>
</feature>
<feature type="transmembrane region" description="Helical" evidence="13">
    <location>
        <begin position="405"/>
        <end position="425"/>
    </location>
</feature>
<evidence type="ECO:0000256" key="2">
    <source>
        <dbReference type="ARBA" id="ARBA00010484"/>
    </source>
</evidence>
<protein>
    <submittedName>
        <fullName evidence="16">Metal transporter CNNM2</fullName>
    </submittedName>
</protein>
<keyword evidence="5 11" id="KW-0812">Transmembrane</keyword>
<accession>A0A067QMK4</accession>
<dbReference type="STRING" id="136037.A0A067QMK4"/>
<dbReference type="EMBL" id="KK853149">
    <property type="protein sequence ID" value="KDR10673.1"/>
    <property type="molecule type" value="Genomic_DNA"/>
</dbReference>
<keyword evidence="8" id="KW-0406">Ion transport</keyword>
<dbReference type="InterPro" id="IPR018490">
    <property type="entry name" value="cNMP-bd_dom_sf"/>
</dbReference>
<dbReference type="GO" id="GO:0005886">
    <property type="term" value="C:plasma membrane"/>
    <property type="evidence" value="ECO:0007669"/>
    <property type="project" value="UniProtKB-SubCell"/>
</dbReference>
<dbReference type="FunCoup" id="A0A067QMK4">
    <property type="interactions" value="53"/>
</dbReference>
<dbReference type="InterPro" id="IPR014710">
    <property type="entry name" value="RmlC-like_jellyroll"/>
</dbReference>
<dbReference type="GO" id="GO:0010960">
    <property type="term" value="P:magnesium ion homeostasis"/>
    <property type="evidence" value="ECO:0007669"/>
    <property type="project" value="InterPro"/>
</dbReference>
<dbReference type="Proteomes" id="UP000027135">
    <property type="component" value="Unassembled WGS sequence"/>
</dbReference>
<gene>
    <name evidence="16" type="ORF">L798_14352</name>
</gene>
<dbReference type="AlphaFoldDB" id="A0A067QMK4"/>
<dbReference type="eggNOG" id="KOG2118">
    <property type="taxonomic scope" value="Eukaryota"/>
</dbReference>
<evidence type="ECO:0000259" key="15">
    <source>
        <dbReference type="PROSITE" id="PS51846"/>
    </source>
</evidence>
<proteinExistence type="inferred from homology"/>
<evidence type="ECO:0000256" key="12">
    <source>
        <dbReference type="SAM" id="MobiDB-lite"/>
    </source>
</evidence>
<dbReference type="PANTHER" id="PTHR12064:SF94">
    <property type="entry name" value="UNEXTENDED PROTEIN"/>
    <property type="match status" value="1"/>
</dbReference>
<evidence type="ECO:0000256" key="10">
    <source>
        <dbReference type="ARBA" id="ARBA00023136"/>
    </source>
</evidence>
<evidence type="ECO:0000256" key="9">
    <source>
        <dbReference type="ARBA" id="ARBA00023122"/>
    </source>
</evidence>
<evidence type="ECO:0000313" key="16">
    <source>
        <dbReference type="EMBL" id="KDR10673.1"/>
    </source>
</evidence>
<evidence type="ECO:0000256" key="13">
    <source>
        <dbReference type="SAM" id="Phobius"/>
    </source>
</evidence>
<dbReference type="SUPFAM" id="SSF51206">
    <property type="entry name" value="cAMP-binding domain-like"/>
    <property type="match status" value="1"/>
</dbReference>
<dbReference type="Gene3D" id="2.60.120.10">
    <property type="entry name" value="Jelly Rolls"/>
    <property type="match status" value="1"/>
</dbReference>
<feature type="compositionally biased region" description="Low complexity" evidence="12">
    <location>
        <begin position="952"/>
        <end position="963"/>
    </location>
</feature>
<dbReference type="InterPro" id="IPR000595">
    <property type="entry name" value="cNMP-bd_dom"/>
</dbReference>
<feature type="transmembrane region" description="Helical" evidence="13">
    <location>
        <begin position="461"/>
        <end position="481"/>
    </location>
</feature>
<dbReference type="SUPFAM" id="SSF54631">
    <property type="entry name" value="CBS-domain pair"/>
    <property type="match status" value="1"/>
</dbReference>
<feature type="region of interest" description="Disordered" evidence="12">
    <location>
        <begin position="200"/>
        <end position="220"/>
    </location>
</feature>
<evidence type="ECO:0000256" key="7">
    <source>
        <dbReference type="ARBA" id="ARBA00022989"/>
    </source>
</evidence>
<keyword evidence="3" id="KW-0813">Transport</keyword>
<feature type="compositionally biased region" description="Polar residues" evidence="12">
    <location>
        <begin position="976"/>
        <end position="985"/>
    </location>
</feature>
<feature type="region of interest" description="Disordered" evidence="12">
    <location>
        <begin position="897"/>
        <end position="925"/>
    </location>
</feature>
<evidence type="ECO:0000256" key="8">
    <source>
        <dbReference type="ARBA" id="ARBA00023065"/>
    </source>
</evidence>
<dbReference type="PROSITE" id="PS50042">
    <property type="entry name" value="CNMP_BINDING_3"/>
    <property type="match status" value="1"/>
</dbReference>
<dbReference type="GO" id="GO:0022857">
    <property type="term" value="F:transmembrane transporter activity"/>
    <property type="evidence" value="ECO:0007669"/>
    <property type="project" value="TreeGrafter"/>
</dbReference>
<dbReference type="Pfam" id="PF25562">
    <property type="entry name" value="CNBH_CNNM2_C"/>
    <property type="match status" value="1"/>
</dbReference>
<dbReference type="PROSITE" id="PS51846">
    <property type="entry name" value="CNNM"/>
    <property type="match status" value="1"/>
</dbReference>
<comment type="similarity">
    <text evidence="2">Belongs to the ACDP family.</text>
</comment>
<organism evidence="16 17">
    <name type="scientific">Zootermopsis nevadensis</name>
    <name type="common">Dampwood termite</name>
    <dbReference type="NCBI Taxonomy" id="136037"/>
    <lineage>
        <taxon>Eukaryota</taxon>
        <taxon>Metazoa</taxon>
        <taxon>Ecdysozoa</taxon>
        <taxon>Arthropoda</taxon>
        <taxon>Hexapoda</taxon>
        <taxon>Insecta</taxon>
        <taxon>Pterygota</taxon>
        <taxon>Neoptera</taxon>
        <taxon>Polyneoptera</taxon>
        <taxon>Dictyoptera</taxon>
        <taxon>Blattodea</taxon>
        <taxon>Blattoidea</taxon>
        <taxon>Termitoidae</taxon>
        <taxon>Termopsidae</taxon>
        <taxon>Zootermopsis</taxon>
    </lineage>
</organism>
<evidence type="ECO:0000256" key="3">
    <source>
        <dbReference type="ARBA" id="ARBA00022448"/>
    </source>
</evidence>
<keyword evidence="9" id="KW-0129">CBS domain</keyword>
<dbReference type="InterPro" id="IPR044751">
    <property type="entry name" value="Ion_transp-like_CBS"/>
</dbReference>
<keyword evidence="17" id="KW-1185">Reference proteome</keyword>
<dbReference type="FunFam" id="3.10.580.10:FF:000001">
    <property type="entry name" value="Putative metal transporter CNNM3 isoform 2"/>
    <property type="match status" value="1"/>
</dbReference>
<dbReference type="GO" id="GO:0006811">
    <property type="term" value="P:monoatomic ion transport"/>
    <property type="evidence" value="ECO:0007669"/>
    <property type="project" value="UniProtKB-KW"/>
</dbReference>
<dbReference type="CDD" id="cd04590">
    <property type="entry name" value="CBS_pair_CorC_HlyC_assoc"/>
    <property type="match status" value="1"/>
</dbReference>
<dbReference type="PANTHER" id="PTHR12064">
    <property type="entry name" value="METAL TRANSPORTER CNNM"/>
    <property type="match status" value="1"/>
</dbReference>
<dbReference type="OMA" id="QDFTVFA"/>
<dbReference type="InterPro" id="IPR045095">
    <property type="entry name" value="ACDP"/>
</dbReference>
<feature type="domain" description="CNNM transmembrane" evidence="15">
    <location>
        <begin position="342"/>
        <end position="521"/>
    </location>
</feature>
<evidence type="ECO:0000256" key="4">
    <source>
        <dbReference type="ARBA" id="ARBA00022475"/>
    </source>
</evidence>
<sequence length="1027" mass="115127">MLISHAQYYSNVCINISPVDVSFVVATIMAVEVRLFVKVLYMFMVLYSTEVTALAETQPVVNTISLLNVTSITNTDNEYFRKFMLEFKGSNFFPGMTVRFTSNSQKKGTECVNRNIYGTEPSAVISVWQNSTVAYMTTILPAESESTVYVCVKAVHIVALNSLNIKYGGEVIKWVHQGEDVVLQTGSHLDGHLLSRKRRHPSVDNESWRMTTDREPEPQVNGLRVETADRDPTYDDDGVPELLAHSQAVLRLFGTGFNNHTLMTVTETPGDRGKRCEFPVADEFPVDADSLSEFSALVRFRIPGVSRPGSSYYLCVKNGLDPNPQYLHQGTDTWVALRSYEKLLPIWVSIIIMILCLTFSALFSGLNLGLMSMDQTDLKIVANTGTEAERRYALAIMPVRKKGNYLLCSILLGNVLVNSTLTITLDDLTSGLVAVIGSTLAIVIFGEICPQAVCSRYGLAVGAKTIYITRVVMIITFPLSYPISKMLDRILGVELGNVYNRERLKELVKLTTEYNDLERDEVNIISGALELKKKIVSEVMTRLEDVFMLAYDTVLDFETVSEIMKQGYSRIPVYEGACSNIVTVLYIKDLAFVDPDDNTPLQTLCKFYQNPCNFVFEDTTLDVMFKQFKEGIKGHMAFVHRVNSEGEGDPFYETIGLITLEDVIEELIQSEIVDETDVWTDNRSKRRRNNKVTKQDFTVFAERRENQSIHISPQLTLATFQYLSTTVDAFKPDIISETILRRLLKQDVIYHIKVKNREKARNDPQAIIYSQGKPVDYFVLILEGRVEVMVGKENMIFESGPFTYFGTQALIQNITMVDSPTSPTPQNMGSLQSVNLDTVLRYTFSPDYTVRAITEVFYVRIKRSFYLAAKRATLMERAKKDTQGEDHFDDEVEKLLHSLDEDDRSQGPVDSPTLSRVMKDASHHASQCDREALQRCIMASERSPLGLGNDVSMLQSLSTSSGSVRGPNSPVGRASSPGTELNGSVKTRGDRSRSPAKEDRPLLCDKEDTVAAEDRTVLLPSGGTSRC</sequence>
<keyword evidence="7 11" id="KW-1133">Transmembrane helix</keyword>
<dbReference type="Gene3D" id="3.10.580.10">
    <property type="entry name" value="CBS-domain"/>
    <property type="match status" value="1"/>
</dbReference>
<evidence type="ECO:0000256" key="6">
    <source>
        <dbReference type="ARBA" id="ARBA00022737"/>
    </source>
</evidence>
<evidence type="ECO:0000256" key="11">
    <source>
        <dbReference type="PROSITE-ProRule" id="PRU01193"/>
    </source>
</evidence>
<dbReference type="Pfam" id="PF01595">
    <property type="entry name" value="CNNM"/>
    <property type="match status" value="1"/>
</dbReference>
<keyword evidence="6" id="KW-0677">Repeat</keyword>
<comment type="subcellular location">
    <subcellularLocation>
        <location evidence="1">Cell membrane</location>
        <topology evidence="1">Multi-pass membrane protein</topology>
    </subcellularLocation>
</comment>
<name>A0A067QMK4_ZOONE</name>
<feature type="compositionally biased region" description="Basic and acidic residues" evidence="12">
    <location>
        <begin position="201"/>
        <end position="217"/>
    </location>
</feature>
<evidence type="ECO:0000256" key="1">
    <source>
        <dbReference type="ARBA" id="ARBA00004651"/>
    </source>
</evidence>
<evidence type="ECO:0000259" key="14">
    <source>
        <dbReference type="PROSITE" id="PS50042"/>
    </source>
</evidence>
<feature type="domain" description="Cyclic nucleotide-binding" evidence="14">
    <location>
        <begin position="739"/>
        <end position="837"/>
    </location>
</feature>
<dbReference type="InParanoid" id="A0A067QMK4"/>
<dbReference type="InterPro" id="IPR046342">
    <property type="entry name" value="CBS_dom_sf"/>
</dbReference>
<keyword evidence="4" id="KW-1003">Cell membrane</keyword>